<evidence type="ECO:0000256" key="1">
    <source>
        <dbReference type="ARBA" id="ARBA00022723"/>
    </source>
</evidence>
<evidence type="ECO:0000259" key="6">
    <source>
        <dbReference type="PROSITE" id="PS50950"/>
    </source>
</evidence>
<dbReference type="PANTHER" id="PTHR47577">
    <property type="entry name" value="THAP DOMAIN-CONTAINING PROTEIN 6"/>
    <property type="match status" value="1"/>
</dbReference>
<dbReference type="Pfam" id="PF12017">
    <property type="entry name" value="Tnp_P_element"/>
    <property type="match status" value="1"/>
</dbReference>
<evidence type="ECO:0000313" key="8">
    <source>
        <dbReference type="Proteomes" id="UP000478052"/>
    </source>
</evidence>
<dbReference type="SMART" id="SM00980">
    <property type="entry name" value="THAP"/>
    <property type="match status" value="1"/>
</dbReference>
<keyword evidence="3" id="KW-0862">Zinc</keyword>
<comment type="caution">
    <text evidence="7">The sequence shown here is derived from an EMBL/GenBank/DDBJ whole genome shotgun (WGS) entry which is preliminary data.</text>
</comment>
<feature type="domain" description="THAP-type" evidence="6">
    <location>
        <begin position="9"/>
        <end position="92"/>
    </location>
</feature>
<reference evidence="7 8" key="1">
    <citation type="submission" date="2019-08" db="EMBL/GenBank/DDBJ databases">
        <title>Whole genome of Aphis craccivora.</title>
        <authorList>
            <person name="Voronova N.V."/>
            <person name="Shulinski R.S."/>
            <person name="Bandarenka Y.V."/>
            <person name="Zhorov D.G."/>
            <person name="Warner D."/>
        </authorList>
    </citation>
    <scope>NUCLEOTIDE SEQUENCE [LARGE SCALE GENOMIC DNA]</scope>
    <source>
        <strain evidence="7">180601</strain>
        <tissue evidence="7">Whole Body</tissue>
    </source>
</reference>
<dbReference type="InterPro" id="IPR048365">
    <property type="entry name" value="TNP-like_RNaseH_N"/>
</dbReference>
<dbReference type="PANTHER" id="PTHR47577:SF2">
    <property type="entry name" value="THAP DOMAIN CONTAINING 9"/>
    <property type="match status" value="1"/>
</dbReference>
<keyword evidence="1" id="KW-0479">Metal-binding</keyword>
<sequence>MDRKKIEKMVFKCSIKTCRESTHNTENIKMHCIPRSLCMMEKWVKAIRQHQPDFNATAHSKICSMHFLESDYNLSLVNNQKVLKKTAIPSVFMNFSSMIEVIEVYEDNMIHNIPSTSSMSPKFCSSTTQELTIDTQLFEKHLPSKPALDSTLKLSQNISTEVNIANEKLPPPAVEKRKYYVGDFKSVDDLESPNSRRKLFIAAKKSNEKHVSTIKKLRIQNYSLQQKISNYEQLIDYLKSESKINENCFSFLKYLSLYSNLLQNYSLQQTISNFEQQIGHLKNDNKINEKNISSLEECLPNAETALLKRQLNHEGGAYSPDLRTFALTLHFYSPNAYNFVRETFQNSLPAPSTLRKWYSCIDGKPGFTAEALNAVEIKLKEMKSKGKKLICGLIIDEMHIKESVTFKGDRLMGYVNYGTGTDGCDGLPKATQALVFMLVAINSNWKVPVGYFLINGIGSMEKGNLVNTCIELVHKIGVQVKTLTFDGTVSNISMAKYLGADLSMPYPKPFFKHESGIVVHILLDAAHMLKLYCNATITFCKNINNIFDFLNTRNFLSKSQYKKPLKRENESDIFNFIDDSIKYLQSLNCEIGIDSSKTIVPVIKSTRKTGFIGLIISLQSIKNMFIDTVKTKELDFLLTYKMSQDHLEMFFSAIRSRGGFNNNPTALQFESSFKRLLVHTEIMTSSGANCVVMDMTKILWVSSSTSKPVENSNFYLDMLCAEIEDDDINFNTNQFNVLQQVVEDIVAYIAGFIVRKLSRKLICDECTEVLTRTNTESVSLINIKSRGGLLNPSVDVIYLCKVAERIFNSYKSLIPTKPNIINYLIIKASSQINLKNIFIVLADHFLNQNPLDNHLLKLTHLIFKTYFRIRINHFTLSESQPKERIRSFLTKTIHFKNQ</sequence>
<dbReference type="Pfam" id="PF05485">
    <property type="entry name" value="THAP"/>
    <property type="match status" value="1"/>
</dbReference>
<evidence type="ECO:0000256" key="5">
    <source>
        <dbReference type="PROSITE-ProRule" id="PRU00309"/>
    </source>
</evidence>
<dbReference type="EMBL" id="VUJU01000454">
    <property type="protein sequence ID" value="KAF0770293.1"/>
    <property type="molecule type" value="Genomic_DNA"/>
</dbReference>
<dbReference type="GO" id="GO:0008270">
    <property type="term" value="F:zinc ion binding"/>
    <property type="evidence" value="ECO:0007669"/>
    <property type="project" value="UniProtKB-KW"/>
</dbReference>
<dbReference type="Pfam" id="PF21788">
    <property type="entry name" value="TNP-like_GBD"/>
    <property type="match status" value="1"/>
</dbReference>
<keyword evidence="4 5" id="KW-0238">DNA-binding</keyword>
<dbReference type="InterPro" id="IPR021896">
    <property type="entry name" value="THAP9-like_HTH"/>
</dbReference>
<dbReference type="InterPro" id="IPR006612">
    <property type="entry name" value="THAP_Znf"/>
</dbReference>
<dbReference type="GO" id="GO:0003677">
    <property type="term" value="F:DNA binding"/>
    <property type="evidence" value="ECO:0007669"/>
    <property type="project" value="UniProtKB-UniRule"/>
</dbReference>
<dbReference type="Gene3D" id="6.20.210.20">
    <property type="entry name" value="THAP domain"/>
    <property type="match status" value="1"/>
</dbReference>
<dbReference type="OrthoDB" id="6601073at2759"/>
<dbReference type="Pfam" id="PF21789">
    <property type="entry name" value="TNP-like_RNaseH_C"/>
    <property type="match status" value="1"/>
</dbReference>
<dbReference type="AlphaFoldDB" id="A0A6G0ZGQ8"/>
<dbReference type="Proteomes" id="UP000478052">
    <property type="component" value="Unassembled WGS sequence"/>
</dbReference>
<evidence type="ECO:0000256" key="3">
    <source>
        <dbReference type="ARBA" id="ARBA00022833"/>
    </source>
</evidence>
<accession>A0A6G0ZGQ8</accession>
<gene>
    <name evidence="7" type="ORF">FWK35_00009653</name>
</gene>
<dbReference type="InterPro" id="IPR048367">
    <property type="entry name" value="TNP-like_RNaseH_C"/>
</dbReference>
<proteinExistence type="predicted"/>
<name>A0A6G0ZGQ8_APHCR</name>
<dbReference type="SMART" id="SM00692">
    <property type="entry name" value="DM3"/>
    <property type="match status" value="1"/>
</dbReference>
<keyword evidence="8" id="KW-1185">Reference proteome</keyword>
<organism evidence="7 8">
    <name type="scientific">Aphis craccivora</name>
    <name type="common">Cowpea aphid</name>
    <dbReference type="NCBI Taxonomy" id="307492"/>
    <lineage>
        <taxon>Eukaryota</taxon>
        <taxon>Metazoa</taxon>
        <taxon>Ecdysozoa</taxon>
        <taxon>Arthropoda</taxon>
        <taxon>Hexapoda</taxon>
        <taxon>Insecta</taxon>
        <taxon>Pterygota</taxon>
        <taxon>Neoptera</taxon>
        <taxon>Paraneoptera</taxon>
        <taxon>Hemiptera</taxon>
        <taxon>Sternorrhyncha</taxon>
        <taxon>Aphidomorpha</taxon>
        <taxon>Aphidoidea</taxon>
        <taxon>Aphididae</taxon>
        <taxon>Aphidini</taxon>
        <taxon>Aphis</taxon>
        <taxon>Aphis</taxon>
    </lineage>
</organism>
<dbReference type="PROSITE" id="PS50950">
    <property type="entry name" value="ZF_THAP"/>
    <property type="match status" value="1"/>
</dbReference>
<evidence type="ECO:0000313" key="7">
    <source>
        <dbReference type="EMBL" id="KAF0770293.1"/>
    </source>
</evidence>
<evidence type="ECO:0000256" key="4">
    <source>
        <dbReference type="ARBA" id="ARBA00023125"/>
    </source>
</evidence>
<dbReference type="InterPro" id="IPR038441">
    <property type="entry name" value="THAP_Znf_sf"/>
</dbReference>
<evidence type="ECO:0000256" key="2">
    <source>
        <dbReference type="ARBA" id="ARBA00022771"/>
    </source>
</evidence>
<protein>
    <submittedName>
        <fullName evidence="7">THAP domain-containing protein 1-like isoform X1</fullName>
    </submittedName>
</protein>
<dbReference type="InterPro" id="IPR048366">
    <property type="entry name" value="TNP-like_GBD"/>
</dbReference>
<dbReference type="SUPFAM" id="SSF57716">
    <property type="entry name" value="Glucocorticoid receptor-like (DNA-binding domain)"/>
    <property type="match status" value="1"/>
</dbReference>
<dbReference type="Pfam" id="PF21787">
    <property type="entry name" value="TNP-like_RNaseH_N"/>
    <property type="match status" value="1"/>
</dbReference>
<keyword evidence="2 5" id="KW-0863">Zinc-finger</keyword>